<feature type="transmembrane region" description="Helical" evidence="2">
    <location>
        <begin position="437"/>
        <end position="459"/>
    </location>
</feature>
<feature type="compositionally biased region" description="Basic and acidic residues" evidence="1">
    <location>
        <begin position="282"/>
        <end position="291"/>
    </location>
</feature>
<keyword evidence="2" id="KW-0472">Membrane</keyword>
<dbReference type="Proteomes" id="UP000095281">
    <property type="component" value="Unplaced"/>
</dbReference>
<keyword evidence="2" id="KW-0812">Transmembrane</keyword>
<name>A0A1I8BRT0_MELHA</name>
<evidence type="ECO:0000256" key="2">
    <source>
        <dbReference type="SAM" id="Phobius"/>
    </source>
</evidence>
<proteinExistence type="predicted"/>
<accession>A0A1I8BRT0</accession>
<feature type="region of interest" description="Disordered" evidence="1">
    <location>
        <begin position="345"/>
        <end position="417"/>
    </location>
</feature>
<reference evidence="4" key="1">
    <citation type="submission" date="2016-11" db="UniProtKB">
        <authorList>
            <consortium name="WormBaseParasite"/>
        </authorList>
    </citation>
    <scope>IDENTIFICATION</scope>
</reference>
<keyword evidence="2" id="KW-1133">Transmembrane helix</keyword>
<organism evidence="3 4">
    <name type="scientific">Meloidogyne hapla</name>
    <name type="common">Root-knot nematode worm</name>
    <dbReference type="NCBI Taxonomy" id="6305"/>
    <lineage>
        <taxon>Eukaryota</taxon>
        <taxon>Metazoa</taxon>
        <taxon>Ecdysozoa</taxon>
        <taxon>Nematoda</taxon>
        <taxon>Chromadorea</taxon>
        <taxon>Rhabditida</taxon>
        <taxon>Tylenchina</taxon>
        <taxon>Tylenchomorpha</taxon>
        <taxon>Tylenchoidea</taxon>
        <taxon>Meloidogynidae</taxon>
        <taxon>Meloidogyninae</taxon>
        <taxon>Meloidogyne</taxon>
    </lineage>
</organism>
<feature type="compositionally biased region" description="Basic and acidic residues" evidence="1">
    <location>
        <begin position="407"/>
        <end position="417"/>
    </location>
</feature>
<sequence length="501" mass="57257">MQPRHFDANKKQFITEEGHCNCISNGPSISNIGGKNTSSIEESNENTQKCKVLDIPSGRNKEIIEPKLEKNEAVYRLCYSSALRMLPVLKATNEIVEGQSVPAVLVTIEQFWNDKYWQILKPYDLHLYYVFPVTQRDYCENGDITIPDTRDLIWMNGGKASTAGMPWLCKTRLKIQMEDDPEDYHSNYEYQENIDPRMPQEVQFERNVFAGAERVRVYYEVIIIRENQLKAGAGKPKFEERRTYVKSDALDFELHPEIHGTGMEDYLRSQSAAHGNIGNNKNESDNIEQNKKINGNKLNEKDKDKYEMHLPIVRPILKTKGREKSIEKAKSNGFTRTIEITPQVSVKEDNSEVEATTLVPVPSPKNELGKIETVQQHQSSPSQPAGTSLTSNSPQTQMSSTSTHFTTDSKIKEADSKILSESENKEIKEEKDQDWILFRNVLIAFLVLLFIVVLLGIFYNRSLCCFSGSKRRENINGHQQMNGKTKIQNGKEYKEACNNYP</sequence>
<feature type="region of interest" description="Disordered" evidence="1">
    <location>
        <begin position="273"/>
        <end position="302"/>
    </location>
</feature>
<keyword evidence="3" id="KW-1185">Reference proteome</keyword>
<dbReference type="WBParaSite" id="MhA1_Contig496.frz3.gene1">
    <property type="protein sequence ID" value="MhA1_Contig496.frz3.gene1"/>
    <property type="gene ID" value="MhA1_Contig496.frz3.gene1"/>
</dbReference>
<evidence type="ECO:0000313" key="4">
    <source>
        <dbReference type="WBParaSite" id="MhA1_Contig496.frz3.gene1"/>
    </source>
</evidence>
<dbReference type="AlphaFoldDB" id="A0A1I8BRT0"/>
<evidence type="ECO:0000313" key="3">
    <source>
        <dbReference type="Proteomes" id="UP000095281"/>
    </source>
</evidence>
<feature type="compositionally biased region" description="Polar residues" evidence="1">
    <location>
        <begin position="373"/>
        <end position="406"/>
    </location>
</feature>
<protein>
    <submittedName>
        <fullName evidence="4">Uncharacterized protein</fullName>
    </submittedName>
</protein>
<evidence type="ECO:0000256" key="1">
    <source>
        <dbReference type="SAM" id="MobiDB-lite"/>
    </source>
</evidence>